<dbReference type="EMBL" id="BKAU01000004">
    <property type="protein sequence ID" value="GEP97303.1"/>
    <property type="molecule type" value="Genomic_DNA"/>
</dbReference>
<gene>
    <name evidence="2" type="ORF">CCY01nite_35630</name>
</gene>
<keyword evidence="1" id="KW-0812">Transmembrane</keyword>
<sequence>MTDYQDRFEGIVKHILVLGYLVSPFLNIITILLTVILLLAKKARWADVHPYIFILNVIIFLIQLEWFI</sequence>
<dbReference type="AlphaFoldDB" id="A0A512RNN1"/>
<keyword evidence="1" id="KW-0472">Membrane</keyword>
<proteinExistence type="predicted"/>
<keyword evidence="1" id="KW-1133">Transmembrane helix</keyword>
<accession>A0A512RNN1</accession>
<evidence type="ECO:0000313" key="3">
    <source>
        <dbReference type="Proteomes" id="UP000321436"/>
    </source>
</evidence>
<feature type="transmembrane region" description="Helical" evidence="1">
    <location>
        <begin position="51"/>
        <end position="67"/>
    </location>
</feature>
<evidence type="ECO:0000256" key="1">
    <source>
        <dbReference type="SAM" id="Phobius"/>
    </source>
</evidence>
<dbReference type="Proteomes" id="UP000321436">
    <property type="component" value="Unassembled WGS sequence"/>
</dbReference>
<feature type="transmembrane region" description="Helical" evidence="1">
    <location>
        <begin position="15"/>
        <end position="39"/>
    </location>
</feature>
<comment type="caution">
    <text evidence="2">The sequence shown here is derived from an EMBL/GenBank/DDBJ whole genome shotgun (WGS) entry which is preliminary data.</text>
</comment>
<name>A0A512RNN1_9BACT</name>
<reference evidence="2 3" key="1">
    <citation type="submission" date="2019-07" db="EMBL/GenBank/DDBJ databases">
        <title>Whole genome shotgun sequence of Chitinophaga cymbidii NBRC 109752.</title>
        <authorList>
            <person name="Hosoyama A."/>
            <person name="Uohara A."/>
            <person name="Ohji S."/>
            <person name="Ichikawa N."/>
        </authorList>
    </citation>
    <scope>NUCLEOTIDE SEQUENCE [LARGE SCALE GENOMIC DNA]</scope>
    <source>
        <strain evidence="2 3">NBRC 109752</strain>
    </source>
</reference>
<evidence type="ECO:0000313" key="2">
    <source>
        <dbReference type="EMBL" id="GEP97303.1"/>
    </source>
</evidence>
<protein>
    <submittedName>
        <fullName evidence="2">Uncharacterized protein</fullName>
    </submittedName>
</protein>
<keyword evidence="3" id="KW-1185">Reference proteome</keyword>
<organism evidence="2 3">
    <name type="scientific">Chitinophaga cymbidii</name>
    <dbReference type="NCBI Taxonomy" id="1096750"/>
    <lineage>
        <taxon>Bacteria</taxon>
        <taxon>Pseudomonadati</taxon>
        <taxon>Bacteroidota</taxon>
        <taxon>Chitinophagia</taxon>
        <taxon>Chitinophagales</taxon>
        <taxon>Chitinophagaceae</taxon>
        <taxon>Chitinophaga</taxon>
    </lineage>
</organism>